<keyword evidence="2" id="KW-1185">Reference proteome</keyword>
<gene>
    <name evidence="1" type="ORF">fugu_004050</name>
</gene>
<evidence type="ECO:0000313" key="2">
    <source>
        <dbReference type="Proteomes" id="UP000516260"/>
    </source>
</evidence>
<comment type="caution">
    <text evidence="1">The sequence shown here is derived from an EMBL/GenBank/DDBJ whole genome shotgun (WGS) entry which is preliminary data.</text>
</comment>
<dbReference type="EMBL" id="SWLE01000017">
    <property type="protein sequence ID" value="TNM89816.1"/>
    <property type="molecule type" value="Genomic_DNA"/>
</dbReference>
<dbReference type="Proteomes" id="UP000516260">
    <property type="component" value="Chromosome 4"/>
</dbReference>
<name>A0A4Z2BE81_9TELE</name>
<sequence>MYGVIKDETSTSTPNILIVRGTTDTSDSVATTSSTDNAIVFDAESVSSINIPITNTLFSTYFISTSVTVTVPNKSLDSATMVDTGTAVAFPDLTDTAVQKADTASGSSALGTGDTVPIPLGTTTACVTCYTTFTSSATATSSSDSTDTTISGTYAPNEIISTTRLNYGTETSRGAPTTAAIPELIPRSAEPPCNLAVDCSFTARNERTFPSDIPMKPLLPDVSVMPELLSVLIPDIPVEVPYSSFPLPDIRCCDVPPRVPKLNISPSEEGQLNIALPDVPLFNETLQSKPFTNEPPPDSPLITMSSTQTPLYIILPNVPLPDKPLPAVSPKELRFDDPSTDVSLVDVLTPDIPSPAVLRPYLPLLDIPPEVPRLDEIPPDTLPTYLSPVDVLTPDILSTTALLLDIVSWNTFI</sequence>
<reference evidence="1 2" key="1">
    <citation type="submission" date="2019-04" db="EMBL/GenBank/DDBJ databases">
        <title>The sequence and de novo assembly of Takifugu bimaculatus genome using PacBio and Hi-C technologies.</title>
        <authorList>
            <person name="Xu P."/>
            <person name="Liu B."/>
            <person name="Zhou Z."/>
        </authorList>
    </citation>
    <scope>NUCLEOTIDE SEQUENCE [LARGE SCALE GENOMIC DNA]</scope>
    <source>
        <strain evidence="1">TB-2018</strain>
        <tissue evidence="1">Muscle</tissue>
    </source>
</reference>
<dbReference type="AlphaFoldDB" id="A0A4Z2BE81"/>
<protein>
    <submittedName>
        <fullName evidence="1">Uncharacterized protein</fullName>
    </submittedName>
</protein>
<proteinExistence type="predicted"/>
<evidence type="ECO:0000313" key="1">
    <source>
        <dbReference type="EMBL" id="TNM89816.1"/>
    </source>
</evidence>
<organism evidence="1 2">
    <name type="scientific">Takifugu bimaculatus</name>
    <dbReference type="NCBI Taxonomy" id="433685"/>
    <lineage>
        <taxon>Eukaryota</taxon>
        <taxon>Metazoa</taxon>
        <taxon>Chordata</taxon>
        <taxon>Craniata</taxon>
        <taxon>Vertebrata</taxon>
        <taxon>Euteleostomi</taxon>
        <taxon>Actinopterygii</taxon>
        <taxon>Neopterygii</taxon>
        <taxon>Teleostei</taxon>
        <taxon>Neoteleostei</taxon>
        <taxon>Acanthomorphata</taxon>
        <taxon>Eupercaria</taxon>
        <taxon>Tetraodontiformes</taxon>
        <taxon>Tetradontoidea</taxon>
        <taxon>Tetraodontidae</taxon>
        <taxon>Takifugu</taxon>
    </lineage>
</organism>
<accession>A0A4Z2BE81</accession>